<dbReference type="OrthoDB" id="483084at2"/>
<dbReference type="HOGENOM" id="CLU_072193_2_0_3"/>
<dbReference type="InterPro" id="IPR021788">
    <property type="entry name" value="CPP1-like"/>
</dbReference>
<keyword evidence="1" id="KW-0472">Membrane</keyword>
<accession>K9Z778</accession>
<dbReference type="eggNOG" id="COG2214">
    <property type="taxonomic scope" value="Bacteria"/>
</dbReference>
<keyword evidence="1" id="KW-0812">Transmembrane</keyword>
<proteinExistence type="predicted"/>
<keyword evidence="1" id="KW-1133">Transmembrane helix</keyword>
<dbReference type="Proteomes" id="UP000010480">
    <property type="component" value="Chromosome"/>
</dbReference>
<dbReference type="Pfam" id="PF11833">
    <property type="entry name" value="CPP1-like"/>
    <property type="match status" value="1"/>
</dbReference>
<dbReference type="STRING" id="755178.Cyan10605_2516"/>
<dbReference type="RefSeq" id="WP_015220320.1">
    <property type="nucleotide sequence ID" value="NC_019776.1"/>
</dbReference>
<reference evidence="3" key="1">
    <citation type="journal article" date="2013" name="Proc. Natl. Acad. Sci. U.S.A.">
        <title>Improving the coverage of the cyanobacterial phylum using diversity-driven genome sequencing.</title>
        <authorList>
            <person name="Shih P.M."/>
            <person name="Wu D."/>
            <person name="Latifi A."/>
            <person name="Axen S.D."/>
            <person name="Fewer D.P."/>
            <person name="Talla E."/>
            <person name="Calteau A."/>
            <person name="Cai F."/>
            <person name="Tandeau de Marsac N."/>
            <person name="Rippka R."/>
            <person name="Herdman M."/>
            <person name="Sivonen K."/>
            <person name="Coursin T."/>
            <person name="Laurent T."/>
            <person name="Goodwin L."/>
            <person name="Nolan M."/>
            <person name="Davenport K.W."/>
            <person name="Han C.S."/>
            <person name="Rubin E.M."/>
            <person name="Eisen J.A."/>
            <person name="Woyke T."/>
            <person name="Gugger M."/>
            <person name="Kerfeld C.A."/>
        </authorList>
    </citation>
    <scope>NUCLEOTIDE SEQUENCE [LARGE SCALE GENOMIC DNA]</scope>
    <source>
        <strain evidence="3">PCC 10605</strain>
    </source>
</reference>
<protein>
    <submittedName>
        <fullName evidence="2">Heat shock protein DnaJ domain protein</fullName>
    </submittedName>
</protein>
<sequence length="209" mass="23785">MSELNPYELLGVKEDASFEEIQKAKKKLKDKYENNPQQLENIEVAYDAIIMQRLRLRQEGKIKVPEQIRFPEKTVEPKKVTVISNAQKKANISLWFNNLIDQPSGKEILINSSIFLVLIVISIFNNSSETLPLLLTVGVGTSFAVLYRKQRAFWRSVGITFITFIVGICLANVIFSLSLNTGFNLSLSAEQFASLFTFCLLWLVSNFTR</sequence>
<feature type="transmembrane region" description="Helical" evidence="1">
    <location>
        <begin position="159"/>
        <end position="179"/>
    </location>
</feature>
<feature type="transmembrane region" description="Helical" evidence="1">
    <location>
        <begin position="130"/>
        <end position="147"/>
    </location>
</feature>
<name>K9Z778_CYAAP</name>
<evidence type="ECO:0000313" key="2">
    <source>
        <dbReference type="EMBL" id="AFZ54597.1"/>
    </source>
</evidence>
<organism evidence="2 3">
    <name type="scientific">Cyanobacterium aponinum (strain PCC 10605)</name>
    <dbReference type="NCBI Taxonomy" id="755178"/>
    <lineage>
        <taxon>Bacteria</taxon>
        <taxon>Bacillati</taxon>
        <taxon>Cyanobacteriota</taxon>
        <taxon>Cyanophyceae</taxon>
        <taxon>Oscillatoriophycideae</taxon>
        <taxon>Chroococcales</taxon>
        <taxon>Geminocystaceae</taxon>
        <taxon>Cyanobacterium</taxon>
    </lineage>
</organism>
<dbReference type="PANTHER" id="PTHR33372:SF2">
    <property type="entry name" value="PROTEIN CHAPERONE-LIKE PROTEIN OF POR1, CHLOROPLASTIC"/>
    <property type="match status" value="1"/>
</dbReference>
<evidence type="ECO:0000313" key="3">
    <source>
        <dbReference type="Proteomes" id="UP000010480"/>
    </source>
</evidence>
<keyword evidence="3" id="KW-1185">Reference proteome</keyword>
<dbReference type="EMBL" id="CP003947">
    <property type="protein sequence ID" value="AFZ54597.1"/>
    <property type="molecule type" value="Genomic_DNA"/>
</dbReference>
<feature type="transmembrane region" description="Helical" evidence="1">
    <location>
        <begin position="185"/>
        <end position="204"/>
    </location>
</feature>
<keyword evidence="2" id="KW-0346">Stress response</keyword>
<gene>
    <name evidence="2" type="ordered locus">Cyan10605_2516</name>
</gene>
<feature type="transmembrane region" description="Helical" evidence="1">
    <location>
        <begin position="108"/>
        <end position="124"/>
    </location>
</feature>
<evidence type="ECO:0000256" key="1">
    <source>
        <dbReference type="SAM" id="Phobius"/>
    </source>
</evidence>
<dbReference type="PANTHER" id="PTHR33372">
    <property type="match status" value="1"/>
</dbReference>
<dbReference type="KEGG" id="can:Cyan10605_2516"/>
<dbReference type="InterPro" id="IPR036869">
    <property type="entry name" value="J_dom_sf"/>
</dbReference>
<dbReference type="SUPFAM" id="SSF46565">
    <property type="entry name" value="Chaperone J-domain"/>
    <property type="match status" value="1"/>
</dbReference>
<dbReference type="AlphaFoldDB" id="K9Z778"/>